<dbReference type="EMBL" id="JACVEL010000005">
    <property type="protein sequence ID" value="MBC9812585.1"/>
    <property type="molecule type" value="Genomic_DNA"/>
</dbReference>
<dbReference type="AlphaFoldDB" id="A0A8J6PKL5"/>
<sequence length="170" mass="19296">MKKISLIVLVLVFFISCEKEKKDAAPCHKVSVEPALVGKWKLIRWSTARSNTVTCEGGGGMWYNTSDWGINVVLEIRPEGTFRTYKNDTLVNESFPTNTYVYLYEIGEQYDLNCGQLHMGFKSYSANSLQSVQIGDTLQIDNPFVDINFYSVPTPVILSLTVQQYYVKVE</sequence>
<accession>A0A8J6PKL5</accession>
<protein>
    <submittedName>
        <fullName evidence="1">Uncharacterized protein</fullName>
    </submittedName>
</protein>
<gene>
    <name evidence="1" type="ORF">H9Y05_08895</name>
</gene>
<dbReference type="PROSITE" id="PS51257">
    <property type="entry name" value="PROKAR_LIPOPROTEIN"/>
    <property type="match status" value="1"/>
</dbReference>
<evidence type="ECO:0000313" key="2">
    <source>
        <dbReference type="Proteomes" id="UP000652681"/>
    </source>
</evidence>
<evidence type="ECO:0000313" key="1">
    <source>
        <dbReference type="EMBL" id="MBC9812585.1"/>
    </source>
</evidence>
<dbReference type="RefSeq" id="WP_216714070.1">
    <property type="nucleotide sequence ID" value="NZ_JACVEL010000005.1"/>
</dbReference>
<organism evidence="1 2">
    <name type="scientific">Taishania pollutisoli</name>
    <dbReference type="NCBI Taxonomy" id="2766479"/>
    <lineage>
        <taxon>Bacteria</taxon>
        <taxon>Pseudomonadati</taxon>
        <taxon>Bacteroidota</taxon>
        <taxon>Flavobacteriia</taxon>
        <taxon>Flavobacteriales</taxon>
        <taxon>Crocinitomicaceae</taxon>
        <taxon>Taishania</taxon>
    </lineage>
</organism>
<comment type="caution">
    <text evidence="1">The sequence shown here is derived from an EMBL/GenBank/DDBJ whole genome shotgun (WGS) entry which is preliminary data.</text>
</comment>
<keyword evidence="2" id="KW-1185">Reference proteome</keyword>
<dbReference type="Proteomes" id="UP000652681">
    <property type="component" value="Unassembled WGS sequence"/>
</dbReference>
<reference evidence="1" key="1">
    <citation type="submission" date="2020-09" db="EMBL/GenBank/DDBJ databases">
        <title>Taishania pollutisoli gen. nov., sp. nov., Isolated from Tetrabromobisphenol A-Contaminated Soil.</title>
        <authorList>
            <person name="Chen Q."/>
        </authorList>
    </citation>
    <scope>NUCLEOTIDE SEQUENCE</scope>
    <source>
        <strain evidence="1">CZZ-1</strain>
    </source>
</reference>
<proteinExistence type="predicted"/>
<name>A0A8J6PKL5_9FLAO</name>